<keyword evidence="3" id="KW-1185">Reference proteome</keyword>
<evidence type="ECO:0000313" key="3">
    <source>
        <dbReference type="Proteomes" id="UP001065174"/>
    </source>
</evidence>
<dbReference type="RefSeq" id="WP_262309213.1">
    <property type="nucleotide sequence ID" value="NZ_CP106679.1"/>
</dbReference>
<evidence type="ECO:0000313" key="2">
    <source>
        <dbReference type="EMBL" id="UXP31774.1"/>
    </source>
</evidence>
<keyword evidence="2" id="KW-0808">Transferase</keyword>
<organism evidence="2 3">
    <name type="scientific">Reichenbachiella agarivorans</name>
    <dbReference type="NCBI Taxonomy" id="2979464"/>
    <lineage>
        <taxon>Bacteria</taxon>
        <taxon>Pseudomonadati</taxon>
        <taxon>Bacteroidota</taxon>
        <taxon>Cytophagia</taxon>
        <taxon>Cytophagales</taxon>
        <taxon>Reichenbachiellaceae</taxon>
        <taxon>Reichenbachiella</taxon>
    </lineage>
</organism>
<dbReference type="GO" id="GO:0016757">
    <property type="term" value="F:glycosyltransferase activity"/>
    <property type="evidence" value="ECO:0007669"/>
    <property type="project" value="UniProtKB-KW"/>
</dbReference>
<keyword evidence="2" id="KW-0328">Glycosyltransferase</keyword>
<gene>
    <name evidence="2" type="ORF">N6H18_15610</name>
</gene>
<sequence>MSKKVIIVTYYWPPSGGGGVQRWLKFVKYLPQFGWEPIVFTPENPDFHLQDHSLLKDVPSHVEVIRFPIWEPTAKLKSTHTKQGVVAKDQSLSLIGRLMIWLRGNLFVPDPKRFWVRPSVDFLSNYIIQHQVDRVITTGPPHSMHLIGLGLKKKLNIQWIADFRDPWSDWDILGELKTGQFAMTLHRNLERKVMQAANVVLACTPAMARLFERKDKTYRVKMITNGVDETDFENVQPVGSLRKFRITHMGLLNDMRNPAMLWEVLEELCVENEAFAQSLEIFLSGAISDTVLQRIQGYEQLAQRLIVRAYVAHDEVIRQYLQSSVLLLLMNDSTNADLLIPGKLFEYLYAERDILAFGSPQSDVNQILLDAGLHEVLSYQERQVLKSRILQSYETFLRGEQSVSVNNKEQWTRKKLTGDLVEILDGLDG</sequence>
<dbReference type="SUPFAM" id="SSF53756">
    <property type="entry name" value="UDP-Glycosyltransferase/glycogen phosphorylase"/>
    <property type="match status" value="1"/>
</dbReference>
<dbReference type="InterPro" id="IPR028098">
    <property type="entry name" value="Glyco_trans_4-like_N"/>
</dbReference>
<accession>A0ABY6CN16</accession>
<protein>
    <submittedName>
        <fullName evidence="2">Glycosyltransferase</fullName>
        <ecNumber evidence="2">2.4.-.-</ecNumber>
    </submittedName>
</protein>
<reference evidence="2" key="1">
    <citation type="submission" date="2022-09" db="EMBL/GenBank/DDBJ databases">
        <title>Comparative genomics and taxonomic characterization of three novel marine species of genus Reichenbachiella exhibiting antioxidant and polysaccharide degradation activities.</title>
        <authorList>
            <person name="Muhammad N."/>
            <person name="Lee Y.-J."/>
            <person name="Ko J."/>
            <person name="Kim S.-G."/>
        </authorList>
    </citation>
    <scope>NUCLEOTIDE SEQUENCE</scope>
    <source>
        <strain evidence="2">BKB1-1</strain>
    </source>
</reference>
<dbReference type="Pfam" id="PF13439">
    <property type="entry name" value="Glyco_transf_4"/>
    <property type="match status" value="1"/>
</dbReference>
<dbReference type="EMBL" id="CP106679">
    <property type="protein sequence ID" value="UXP31774.1"/>
    <property type="molecule type" value="Genomic_DNA"/>
</dbReference>
<proteinExistence type="predicted"/>
<evidence type="ECO:0000259" key="1">
    <source>
        <dbReference type="Pfam" id="PF13439"/>
    </source>
</evidence>
<dbReference type="Gene3D" id="3.40.50.2000">
    <property type="entry name" value="Glycogen Phosphorylase B"/>
    <property type="match status" value="1"/>
</dbReference>
<feature type="domain" description="Glycosyltransferase subfamily 4-like N-terminal" evidence="1">
    <location>
        <begin position="17"/>
        <end position="229"/>
    </location>
</feature>
<dbReference type="Proteomes" id="UP001065174">
    <property type="component" value="Chromosome"/>
</dbReference>
<name>A0ABY6CN16_9BACT</name>
<dbReference type="EC" id="2.4.-.-" evidence="2"/>